<comment type="caution">
    <text evidence="2">The sequence shown here is derived from an EMBL/GenBank/DDBJ whole genome shotgun (WGS) entry which is preliminary data.</text>
</comment>
<evidence type="ECO:0000313" key="2">
    <source>
        <dbReference type="EMBL" id="GAB1286686.1"/>
    </source>
</evidence>
<sequence>MTLQGYDREPSGRVSSRPKVSHPEASLAGNTVLLGSKEELRCTSDSQETRILLETKPPPLLKYWDYRKKKQFKGLPEGSVAERITDGVDGAVDIAQPVTQVPQGDRDTLVTEGGNQDHDVIRGPCDDEGQENGAQEIGTLEVSQVLGSLLCFPVDPAVEYGHDGHRDVEGSDGSPKGDGGLRQELDLALIGWYCPLPNQVLPAEDGWRPEDEGDKPCQANHDASPLWGTLGPVCQWSCDGKVTVKANHQKVHDRSVAGYIVKCKPEVTSQTPKNPASHEDVGRVEVHGEDADDEVCAGQTEQVIVVNCLELTVDFEGDHDQDIANNGHQADHSRHSCNSNDFPQSMAFQSLVIYRGAVGSGFIVVRVPFHPGSRN</sequence>
<feature type="compositionally biased region" description="Basic and acidic residues" evidence="1">
    <location>
        <begin position="1"/>
        <end position="11"/>
    </location>
</feature>
<proteinExistence type="predicted"/>
<feature type="region of interest" description="Disordered" evidence="1">
    <location>
        <begin position="162"/>
        <end position="181"/>
    </location>
</feature>
<accession>A0ABQ0EI64</accession>
<evidence type="ECO:0000313" key="3">
    <source>
        <dbReference type="Proteomes" id="UP001623349"/>
    </source>
</evidence>
<protein>
    <submittedName>
        <fullName evidence="2">Muscarinic acetylcholine receptor M5</fullName>
    </submittedName>
</protein>
<keyword evidence="3" id="KW-1185">Reference proteome</keyword>
<reference evidence="2 3" key="1">
    <citation type="submission" date="2024-08" db="EMBL/GenBank/DDBJ databases">
        <title>The draft genome of Apodemus speciosus.</title>
        <authorList>
            <person name="Nabeshima K."/>
            <person name="Suzuki S."/>
            <person name="Onuma M."/>
        </authorList>
    </citation>
    <scope>NUCLEOTIDE SEQUENCE [LARGE SCALE GENOMIC DNA]</scope>
    <source>
        <strain evidence="2">IB14-021</strain>
    </source>
</reference>
<organism evidence="2 3">
    <name type="scientific">Apodemus speciosus</name>
    <name type="common">Large Japanese field mouse</name>
    <dbReference type="NCBI Taxonomy" id="105296"/>
    <lineage>
        <taxon>Eukaryota</taxon>
        <taxon>Metazoa</taxon>
        <taxon>Chordata</taxon>
        <taxon>Craniata</taxon>
        <taxon>Vertebrata</taxon>
        <taxon>Euteleostomi</taxon>
        <taxon>Mammalia</taxon>
        <taxon>Eutheria</taxon>
        <taxon>Euarchontoglires</taxon>
        <taxon>Glires</taxon>
        <taxon>Rodentia</taxon>
        <taxon>Myomorpha</taxon>
        <taxon>Muroidea</taxon>
        <taxon>Muridae</taxon>
        <taxon>Murinae</taxon>
        <taxon>Apodemus</taxon>
    </lineage>
</organism>
<name>A0ABQ0EI64_APOSI</name>
<gene>
    <name evidence="2" type="ORF">APTSU1_000191600</name>
</gene>
<evidence type="ECO:0000256" key="1">
    <source>
        <dbReference type="SAM" id="MobiDB-lite"/>
    </source>
</evidence>
<dbReference type="EMBL" id="BAAFST010000002">
    <property type="protein sequence ID" value="GAB1286686.1"/>
    <property type="molecule type" value="Genomic_DNA"/>
</dbReference>
<feature type="region of interest" description="Disordered" evidence="1">
    <location>
        <begin position="1"/>
        <end position="32"/>
    </location>
</feature>
<keyword evidence="2" id="KW-0675">Receptor</keyword>
<dbReference type="Proteomes" id="UP001623349">
    <property type="component" value="Unassembled WGS sequence"/>
</dbReference>